<evidence type="ECO:0000313" key="2">
    <source>
        <dbReference type="Proteomes" id="UP000276133"/>
    </source>
</evidence>
<reference evidence="1 2" key="1">
    <citation type="journal article" date="2018" name="Sci. Rep.">
        <title>Genomic signatures of local adaptation to the degree of environmental predictability in rotifers.</title>
        <authorList>
            <person name="Franch-Gras L."/>
            <person name="Hahn C."/>
            <person name="Garcia-Roger E.M."/>
            <person name="Carmona M.J."/>
            <person name="Serra M."/>
            <person name="Gomez A."/>
        </authorList>
    </citation>
    <scope>NUCLEOTIDE SEQUENCE [LARGE SCALE GENOMIC DNA]</scope>
    <source>
        <strain evidence="1">HYR1</strain>
    </source>
</reference>
<dbReference type="Proteomes" id="UP000276133">
    <property type="component" value="Unassembled WGS sequence"/>
</dbReference>
<gene>
    <name evidence="1" type="ORF">BpHYR1_034947</name>
</gene>
<organism evidence="1 2">
    <name type="scientific">Brachionus plicatilis</name>
    <name type="common">Marine rotifer</name>
    <name type="synonym">Brachionus muelleri</name>
    <dbReference type="NCBI Taxonomy" id="10195"/>
    <lineage>
        <taxon>Eukaryota</taxon>
        <taxon>Metazoa</taxon>
        <taxon>Spiralia</taxon>
        <taxon>Gnathifera</taxon>
        <taxon>Rotifera</taxon>
        <taxon>Eurotatoria</taxon>
        <taxon>Monogononta</taxon>
        <taxon>Pseudotrocha</taxon>
        <taxon>Ploima</taxon>
        <taxon>Brachionidae</taxon>
        <taxon>Brachionus</taxon>
    </lineage>
</organism>
<dbReference type="EMBL" id="REGN01008471">
    <property type="protein sequence ID" value="RNA03501.1"/>
    <property type="molecule type" value="Genomic_DNA"/>
</dbReference>
<name>A0A3M7PXL7_BRAPC</name>
<dbReference type="AlphaFoldDB" id="A0A3M7PXL7"/>
<comment type="caution">
    <text evidence="1">The sequence shown here is derived from an EMBL/GenBank/DDBJ whole genome shotgun (WGS) entry which is preliminary data.</text>
</comment>
<protein>
    <submittedName>
        <fullName evidence="1">Uncharacterized protein</fullName>
    </submittedName>
</protein>
<accession>A0A3M7PXL7</accession>
<keyword evidence="2" id="KW-1185">Reference proteome</keyword>
<evidence type="ECO:0000313" key="1">
    <source>
        <dbReference type="EMBL" id="RNA03501.1"/>
    </source>
</evidence>
<feature type="non-terminal residue" evidence="1">
    <location>
        <position position="157"/>
    </location>
</feature>
<proteinExistence type="predicted"/>
<sequence>MDGVKIKLDCEEWTSYSNIKYKSGKIVCPECKNHEIDIKFCLDMLVNKEIIKRKLVELSFDDMIEANYSEEIDDQFDGIINKIDLECENVFKEINDYRDSLLKEFKEIRTEMINQMEKLNLKIVSKDNFEAEINKEKKIQKKILIEKKYETMIADFI</sequence>